<dbReference type="Proteomes" id="UP001497497">
    <property type="component" value="Unassembled WGS sequence"/>
</dbReference>
<feature type="non-terminal residue" evidence="2">
    <location>
        <position position="478"/>
    </location>
</feature>
<accession>A0AAV2HPZ3</accession>
<proteinExistence type="predicted"/>
<reference evidence="2 3" key="1">
    <citation type="submission" date="2024-04" db="EMBL/GenBank/DDBJ databases">
        <authorList>
            <consortium name="Genoscope - CEA"/>
            <person name="William W."/>
        </authorList>
    </citation>
    <scope>NUCLEOTIDE SEQUENCE [LARGE SCALE GENOMIC DNA]</scope>
</reference>
<organism evidence="2 3">
    <name type="scientific">Lymnaea stagnalis</name>
    <name type="common">Great pond snail</name>
    <name type="synonym">Helix stagnalis</name>
    <dbReference type="NCBI Taxonomy" id="6523"/>
    <lineage>
        <taxon>Eukaryota</taxon>
        <taxon>Metazoa</taxon>
        <taxon>Spiralia</taxon>
        <taxon>Lophotrochozoa</taxon>
        <taxon>Mollusca</taxon>
        <taxon>Gastropoda</taxon>
        <taxon>Heterobranchia</taxon>
        <taxon>Euthyneura</taxon>
        <taxon>Panpulmonata</taxon>
        <taxon>Hygrophila</taxon>
        <taxon>Lymnaeoidea</taxon>
        <taxon>Lymnaeidae</taxon>
        <taxon>Lymnaea</taxon>
    </lineage>
</organism>
<dbReference type="EMBL" id="CAXITT010000204">
    <property type="protein sequence ID" value="CAL1535517.1"/>
    <property type="molecule type" value="Genomic_DNA"/>
</dbReference>
<evidence type="ECO:0000256" key="1">
    <source>
        <dbReference type="SAM" id="MobiDB-lite"/>
    </source>
</evidence>
<feature type="compositionally biased region" description="Low complexity" evidence="1">
    <location>
        <begin position="286"/>
        <end position="297"/>
    </location>
</feature>
<keyword evidence="3" id="KW-1185">Reference proteome</keyword>
<feature type="region of interest" description="Disordered" evidence="1">
    <location>
        <begin position="421"/>
        <end position="443"/>
    </location>
</feature>
<evidence type="ECO:0000313" key="3">
    <source>
        <dbReference type="Proteomes" id="UP001497497"/>
    </source>
</evidence>
<dbReference type="AlphaFoldDB" id="A0AAV2HPZ3"/>
<evidence type="ECO:0000313" key="2">
    <source>
        <dbReference type="EMBL" id="CAL1535517.1"/>
    </source>
</evidence>
<feature type="region of interest" description="Disordered" evidence="1">
    <location>
        <begin position="36"/>
        <end position="89"/>
    </location>
</feature>
<feature type="compositionally biased region" description="Polar residues" evidence="1">
    <location>
        <begin position="275"/>
        <end position="285"/>
    </location>
</feature>
<gene>
    <name evidence="2" type="ORF">GSLYS_00009477001</name>
</gene>
<protein>
    <submittedName>
        <fullName evidence="2">Uncharacterized protein</fullName>
    </submittedName>
</protein>
<sequence>MNEVEQMLEEILPVLMPMQESSKIVQVMTRPLAPAQVTTVSSTPSTTSASSSSLKRPIRKQLRMAEPQSGPQESLQTQISGRPTPLQPTLLSPHLIQAQQLPSLQQHTSGLIPTVHSLSGHSLVQQKSSHPSHTITASHAQNFSIDNHLPQDSQTLQITGQNNISEFLTQSVASAANTPRFLTIGTDVVMTSSSVKACDNQNVDNGNLLYSIPQSQLLPTLSPIYSSQGLAGSPSNPQTHSLSPLALNTMTTVAGQEKGVSPSSSININHYLQSQESQNPTNSGSQHHFLQQQQQQHHYQTVAQQNHSFTQGNLEAQQIKLSEYLLQQQNQQQVPPVLTLHLKPTNSSSSDSPGFVLSLQGATIVSQHNDQVGFSGFNTNSTQSLNFSNGQGVVLVASQSPSGSLILNRISQNTQPMNSYTPAHSCASGSSANKTFPQQPPNSMCSPQFTSTPVAMTTSMFTQSGSNDKLSQVFSYSS</sequence>
<feature type="compositionally biased region" description="Polar residues" evidence="1">
    <location>
        <begin position="69"/>
        <end position="81"/>
    </location>
</feature>
<feature type="region of interest" description="Disordered" evidence="1">
    <location>
        <begin position="275"/>
        <end position="297"/>
    </location>
</feature>
<name>A0AAV2HPZ3_LYMST</name>
<comment type="caution">
    <text evidence="2">The sequence shown here is derived from an EMBL/GenBank/DDBJ whole genome shotgun (WGS) entry which is preliminary data.</text>
</comment>
<feature type="compositionally biased region" description="Low complexity" evidence="1">
    <location>
        <begin position="38"/>
        <end position="53"/>
    </location>
</feature>